<dbReference type="OrthoDB" id="68575at2759"/>
<dbReference type="HOGENOM" id="CLU_028280_0_0_1"/>
<dbReference type="PANTHER" id="PTHR42923">
    <property type="entry name" value="PROTOPORPHYRINOGEN OXIDASE"/>
    <property type="match status" value="1"/>
</dbReference>
<dbReference type="Pfam" id="PF13450">
    <property type="entry name" value="NAD_binding_8"/>
    <property type="match status" value="1"/>
</dbReference>
<gene>
    <name evidence="1" type="ORF">A1O3_03822</name>
</gene>
<dbReference type="Proteomes" id="UP000019478">
    <property type="component" value="Unassembled WGS sequence"/>
</dbReference>
<reference evidence="1 2" key="1">
    <citation type="submission" date="2013-03" db="EMBL/GenBank/DDBJ databases">
        <title>The Genome Sequence of Capronia epimyces CBS 606.96.</title>
        <authorList>
            <consortium name="The Broad Institute Genomics Platform"/>
            <person name="Cuomo C."/>
            <person name="de Hoog S."/>
            <person name="Gorbushina A."/>
            <person name="Walker B."/>
            <person name="Young S.K."/>
            <person name="Zeng Q."/>
            <person name="Gargeya S."/>
            <person name="Fitzgerald M."/>
            <person name="Haas B."/>
            <person name="Abouelleil A."/>
            <person name="Allen A.W."/>
            <person name="Alvarado L."/>
            <person name="Arachchi H.M."/>
            <person name="Berlin A.M."/>
            <person name="Chapman S.B."/>
            <person name="Gainer-Dewar J."/>
            <person name="Goldberg J."/>
            <person name="Griggs A."/>
            <person name="Gujja S."/>
            <person name="Hansen M."/>
            <person name="Howarth C."/>
            <person name="Imamovic A."/>
            <person name="Ireland A."/>
            <person name="Larimer J."/>
            <person name="McCowan C."/>
            <person name="Murphy C."/>
            <person name="Pearson M."/>
            <person name="Poon T.W."/>
            <person name="Priest M."/>
            <person name="Roberts A."/>
            <person name="Saif S."/>
            <person name="Shea T."/>
            <person name="Sisk P."/>
            <person name="Sykes S."/>
            <person name="Wortman J."/>
            <person name="Nusbaum C."/>
            <person name="Birren B."/>
        </authorList>
    </citation>
    <scope>NUCLEOTIDE SEQUENCE [LARGE SCALE GENOMIC DNA]</scope>
    <source>
        <strain evidence="1 2">CBS 606.96</strain>
    </source>
</reference>
<name>W9Y313_9EURO</name>
<dbReference type="Gene3D" id="1.10.405.20">
    <property type="match status" value="1"/>
</dbReference>
<dbReference type="Gene3D" id="3.50.50.60">
    <property type="entry name" value="FAD/NAD(P)-binding domain"/>
    <property type="match status" value="1"/>
</dbReference>
<sequence>MKMFQTNRLAGAALAGTVIASLMSITAGIDISAIAASDVIHRDVAVIGGGASGAYGAVRLSQLGKSVVVVERKPVLGGHTETYTDPVSGNSTEMGVVAWYDTPTVKNFFASLNVGLKTTDVQRAGFTTLTTIPVDFRTGELVTSIYEGNVTQGLLNYAAQVAKYPYLEDGFNLTYPVPADLLLPFGEFVKKYDIAGAIQVITVFANGIGRILDQLTLYVFKLVSLQAIVALQEGNYQSAVSGKNHEIYEAAQAKLGADALVNSQVLAVQRNATGSGVAVLVNTPTGVKLIKAKKLLLAIPPKLDNLAGFDLDATERALFGQIQNVGYYAAIINDTGIPDAVELRNFGVDSPWNVPALPGPYFIQAANTAGLFSVKYNSPVQISDDQVKTEIVAALNRVKAAGSVNTTAVTTPHFVEYHSHAPFAFNVPAAAIQDGFYTHLYALQGRKNTFWTGAAFHAQDSSKLWEFTEKLLPAITEGI</sequence>
<dbReference type="GO" id="GO:0016491">
    <property type="term" value="F:oxidoreductase activity"/>
    <property type="evidence" value="ECO:0007669"/>
    <property type="project" value="TreeGrafter"/>
</dbReference>
<dbReference type="eggNOG" id="ENOG502R1TU">
    <property type="taxonomic scope" value="Eukaryota"/>
</dbReference>
<dbReference type="Gene3D" id="3.30.70.1990">
    <property type="match status" value="1"/>
</dbReference>
<evidence type="ECO:0000313" key="1">
    <source>
        <dbReference type="EMBL" id="EXJ86868.1"/>
    </source>
</evidence>
<dbReference type="SUPFAM" id="SSF51905">
    <property type="entry name" value="FAD/NAD(P)-binding domain"/>
    <property type="match status" value="1"/>
</dbReference>
<comment type="caution">
    <text evidence="1">The sequence shown here is derived from an EMBL/GenBank/DDBJ whole genome shotgun (WGS) entry which is preliminary data.</text>
</comment>
<dbReference type="InterPro" id="IPR036188">
    <property type="entry name" value="FAD/NAD-bd_sf"/>
</dbReference>
<dbReference type="PANTHER" id="PTHR42923:SF26">
    <property type="entry name" value="FMN REDUCTASE LOT6, PUTATIVE (AFU_ORTHOLOGUE AFUA_7G06600)-RELATED"/>
    <property type="match status" value="1"/>
</dbReference>
<dbReference type="AlphaFoldDB" id="W9Y313"/>
<dbReference type="RefSeq" id="XP_007732147.1">
    <property type="nucleotide sequence ID" value="XM_007733957.1"/>
</dbReference>
<proteinExistence type="predicted"/>
<dbReference type="InterPro" id="IPR050464">
    <property type="entry name" value="Zeta_carotene_desat/Oxidored"/>
</dbReference>
<organism evidence="1 2">
    <name type="scientific">Capronia epimyces CBS 606.96</name>
    <dbReference type="NCBI Taxonomy" id="1182542"/>
    <lineage>
        <taxon>Eukaryota</taxon>
        <taxon>Fungi</taxon>
        <taxon>Dikarya</taxon>
        <taxon>Ascomycota</taxon>
        <taxon>Pezizomycotina</taxon>
        <taxon>Eurotiomycetes</taxon>
        <taxon>Chaetothyriomycetidae</taxon>
        <taxon>Chaetothyriales</taxon>
        <taxon>Herpotrichiellaceae</taxon>
        <taxon>Capronia</taxon>
    </lineage>
</organism>
<keyword evidence="2" id="KW-1185">Reference proteome</keyword>
<dbReference type="GeneID" id="19167947"/>
<evidence type="ECO:0000313" key="2">
    <source>
        <dbReference type="Proteomes" id="UP000019478"/>
    </source>
</evidence>
<protein>
    <recommendedName>
        <fullName evidence="3">Amine oxidase domain-containing protein</fullName>
    </recommendedName>
</protein>
<dbReference type="EMBL" id="AMGY01000003">
    <property type="protein sequence ID" value="EXJ86868.1"/>
    <property type="molecule type" value="Genomic_DNA"/>
</dbReference>
<evidence type="ECO:0008006" key="3">
    <source>
        <dbReference type="Google" id="ProtNLM"/>
    </source>
</evidence>
<accession>W9Y313</accession>